<dbReference type="EMBL" id="BAAAQK010000003">
    <property type="protein sequence ID" value="GAA1831851.1"/>
    <property type="molecule type" value="Genomic_DNA"/>
</dbReference>
<keyword evidence="2" id="KW-0472">Membrane</keyword>
<evidence type="ECO:0008006" key="5">
    <source>
        <dbReference type="Google" id="ProtNLM"/>
    </source>
</evidence>
<evidence type="ECO:0000313" key="4">
    <source>
        <dbReference type="Proteomes" id="UP001500449"/>
    </source>
</evidence>
<proteinExistence type="predicted"/>
<evidence type="ECO:0000313" key="3">
    <source>
        <dbReference type="EMBL" id="GAA1831851.1"/>
    </source>
</evidence>
<dbReference type="Proteomes" id="UP001500449">
    <property type="component" value="Unassembled WGS sequence"/>
</dbReference>
<evidence type="ECO:0000256" key="2">
    <source>
        <dbReference type="SAM" id="Phobius"/>
    </source>
</evidence>
<accession>A0ABN2MML4</accession>
<keyword evidence="2" id="KW-1133">Transmembrane helix</keyword>
<name>A0ABN2MML4_9PSEU</name>
<comment type="caution">
    <text evidence="3">The sequence shown here is derived from an EMBL/GenBank/DDBJ whole genome shotgun (WGS) entry which is preliminary data.</text>
</comment>
<feature type="compositionally biased region" description="Low complexity" evidence="1">
    <location>
        <begin position="1"/>
        <end position="10"/>
    </location>
</feature>
<feature type="transmembrane region" description="Helical" evidence="2">
    <location>
        <begin position="49"/>
        <end position="72"/>
    </location>
</feature>
<dbReference type="RefSeq" id="WP_344412315.1">
    <property type="nucleotide sequence ID" value="NZ_BAAAQK010000003.1"/>
</dbReference>
<feature type="compositionally biased region" description="Basic and acidic residues" evidence="1">
    <location>
        <begin position="11"/>
        <end position="20"/>
    </location>
</feature>
<protein>
    <recommendedName>
        <fullName evidence="5">Adhesin domain-containing protein</fullName>
    </recommendedName>
</protein>
<reference evidence="3 4" key="1">
    <citation type="journal article" date="2019" name="Int. J. Syst. Evol. Microbiol.">
        <title>The Global Catalogue of Microorganisms (GCM) 10K type strain sequencing project: providing services to taxonomists for standard genome sequencing and annotation.</title>
        <authorList>
            <consortium name="The Broad Institute Genomics Platform"/>
            <consortium name="The Broad Institute Genome Sequencing Center for Infectious Disease"/>
            <person name="Wu L."/>
            <person name="Ma J."/>
        </authorList>
    </citation>
    <scope>NUCLEOTIDE SEQUENCE [LARGE SCALE GENOMIC DNA]</scope>
    <source>
        <strain evidence="3 4">JCM 16009</strain>
    </source>
</reference>
<feature type="region of interest" description="Disordered" evidence="1">
    <location>
        <begin position="1"/>
        <end position="46"/>
    </location>
</feature>
<keyword evidence="2" id="KW-0812">Transmembrane</keyword>
<gene>
    <name evidence="3" type="ORF">GCM10009836_07320</name>
</gene>
<evidence type="ECO:0000256" key="1">
    <source>
        <dbReference type="SAM" id="MobiDB-lite"/>
    </source>
</evidence>
<feature type="compositionally biased region" description="Pro residues" evidence="1">
    <location>
        <begin position="29"/>
        <end position="38"/>
    </location>
</feature>
<sequence length="260" mass="26442">MPTTTPGTTPDSDHNDHGEQSPHNTVRLPDPPRGTDPPGPRRRPGRRGLLIGAVIAVALLLAGTGAAIAFGVSRATALESRTITETFAGAREIVVDLDEGSVRLTAATGPDVQVRTIPAWTPGYEPAHSRALTDGVLTVRGDCPDFDLGCEVDQEIAVPAGVAVRISTVDGAVHAAGLDVPRFAATTVNGAVDAAFDRAPQRVEVGTVNGAATATVPPGPYRVSASAVVGAVTLGIPHDPTAAATIDAHTVNGAVTVRSS</sequence>
<keyword evidence="4" id="KW-1185">Reference proteome</keyword>
<organism evidence="3 4">
    <name type="scientific">Pseudonocardia ailaonensis</name>
    <dbReference type="NCBI Taxonomy" id="367279"/>
    <lineage>
        <taxon>Bacteria</taxon>
        <taxon>Bacillati</taxon>
        <taxon>Actinomycetota</taxon>
        <taxon>Actinomycetes</taxon>
        <taxon>Pseudonocardiales</taxon>
        <taxon>Pseudonocardiaceae</taxon>
        <taxon>Pseudonocardia</taxon>
    </lineage>
</organism>